<accession>A0A8H8U1N6</accession>
<evidence type="ECO:0000313" key="3">
    <source>
        <dbReference type="Proteomes" id="UP000431533"/>
    </source>
</evidence>
<keyword evidence="3" id="KW-1185">Reference proteome</keyword>
<dbReference type="AlphaFoldDB" id="A0A8H8U1N6"/>
<comment type="caution">
    <text evidence="2">The sequence shown here is derived from an EMBL/GenBank/DDBJ whole genome shotgun (WGS) entry which is preliminary data.</text>
</comment>
<dbReference type="GeneID" id="41980847"/>
<dbReference type="PANTHER" id="PTHR24148">
    <property type="entry name" value="ANKYRIN REPEAT DOMAIN-CONTAINING PROTEIN 39 HOMOLOG-RELATED"/>
    <property type="match status" value="1"/>
</dbReference>
<dbReference type="Proteomes" id="UP000431533">
    <property type="component" value="Unassembled WGS sequence"/>
</dbReference>
<dbReference type="RefSeq" id="XP_031009025.1">
    <property type="nucleotide sequence ID" value="XM_031145640.1"/>
</dbReference>
<feature type="domain" description="Heterokaryon incompatibility" evidence="1">
    <location>
        <begin position="43"/>
        <end position="185"/>
    </location>
</feature>
<evidence type="ECO:0000259" key="1">
    <source>
        <dbReference type="Pfam" id="PF06985"/>
    </source>
</evidence>
<name>A0A8H8U1N6_9HELO</name>
<dbReference type="InterPro" id="IPR052895">
    <property type="entry name" value="HetReg/Transcr_Mod"/>
</dbReference>
<sequence>MSTFKYQPLEQSDKIRLLVLQPGSGTSPIECSLLHKTLGTQPYEALSYEWKDASDCDPMIVVDGCDVRVRKNLRDALLQIRLVEENRYLWIDALCINQADVCERNKQVQKMGKIYKGARSVISWLGLASNNSDLAMEKLESVGEFMEGHDAKLFSLVDSFQNIQCQAILALCQRSYWQRAWILQEVFLARKLVVHCGDKSSSIVALDNSLCCLGRVREYDKGIVSSAAFEHVLARRAPPQMNVLSRWVNVSLSQNYVATEPRDIIYAMLGIASDCQDGELLPDYEKPLVERKDSNSFIIKESQIIWV</sequence>
<dbReference type="EMBL" id="QGMH01000009">
    <property type="protein sequence ID" value="TVY30239.1"/>
    <property type="molecule type" value="Genomic_DNA"/>
</dbReference>
<evidence type="ECO:0000313" key="2">
    <source>
        <dbReference type="EMBL" id="TVY30239.1"/>
    </source>
</evidence>
<proteinExistence type="predicted"/>
<organism evidence="2 3">
    <name type="scientific">Lachnellula hyalina</name>
    <dbReference type="NCBI Taxonomy" id="1316788"/>
    <lineage>
        <taxon>Eukaryota</taxon>
        <taxon>Fungi</taxon>
        <taxon>Dikarya</taxon>
        <taxon>Ascomycota</taxon>
        <taxon>Pezizomycotina</taxon>
        <taxon>Leotiomycetes</taxon>
        <taxon>Helotiales</taxon>
        <taxon>Lachnaceae</taxon>
        <taxon>Lachnellula</taxon>
    </lineage>
</organism>
<dbReference type="InterPro" id="IPR010730">
    <property type="entry name" value="HET"/>
</dbReference>
<gene>
    <name evidence="2" type="primary">het-6_25</name>
    <name evidence="2" type="ORF">LHYA1_G000649</name>
</gene>
<dbReference type="OrthoDB" id="3600004at2759"/>
<reference evidence="2 3" key="1">
    <citation type="submission" date="2018-05" db="EMBL/GenBank/DDBJ databases">
        <title>Genome sequencing and assembly of the regulated plant pathogen Lachnellula willkommii and related sister species for the development of diagnostic species identification markers.</title>
        <authorList>
            <person name="Giroux E."/>
            <person name="Bilodeau G."/>
        </authorList>
    </citation>
    <scope>NUCLEOTIDE SEQUENCE [LARGE SCALE GENOMIC DNA]</scope>
    <source>
        <strain evidence="2 3">CBS 185.66</strain>
    </source>
</reference>
<dbReference type="Pfam" id="PF06985">
    <property type="entry name" value="HET"/>
    <property type="match status" value="1"/>
</dbReference>
<protein>
    <submittedName>
        <fullName evidence="2">Heterokaryon incompatibility protein 6,OR allele</fullName>
    </submittedName>
</protein>
<dbReference type="PANTHER" id="PTHR24148:SF77">
    <property type="entry name" value="HETEROKARYON INCOMPATIBILITY DOMAIN-CONTAINING PROTEIN"/>
    <property type="match status" value="1"/>
</dbReference>